<dbReference type="AlphaFoldDB" id="A0A9P6L9Y3"/>
<dbReference type="Gene3D" id="3.30.710.10">
    <property type="entry name" value="Potassium Channel Kv1.1, Chain A"/>
    <property type="match status" value="1"/>
</dbReference>
<proteinExistence type="predicted"/>
<feature type="domain" description="BTB" evidence="1">
    <location>
        <begin position="20"/>
        <end position="88"/>
    </location>
</feature>
<dbReference type="SUPFAM" id="SSF54695">
    <property type="entry name" value="POZ domain"/>
    <property type="match status" value="1"/>
</dbReference>
<dbReference type="PROSITE" id="PS50097">
    <property type="entry name" value="BTB"/>
    <property type="match status" value="1"/>
</dbReference>
<dbReference type="Proteomes" id="UP000736335">
    <property type="component" value="Unassembled WGS sequence"/>
</dbReference>
<accession>A0A9P6L9Y3</accession>
<comment type="caution">
    <text evidence="2">The sequence shown here is derived from an EMBL/GenBank/DDBJ whole genome shotgun (WGS) entry which is preliminary data.</text>
</comment>
<reference evidence="2" key="1">
    <citation type="journal article" date="2020" name="Nat. Commun.">
        <title>Large-scale genome sequencing of mycorrhizal fungi provides insights into the early evolution of symbiotic traits.</title>
        <authorList>
            <person name="Miyauchi S."/>
            <person name="Kiss E."/>
            <person name="Kuo A."/>
            <person name="Drula E."/>
            <person name="Kohler A."/>
            <person name="Sanchez-Garcia M."/>
            <person name="Morin E."/>
            <person name="Andreopoulos B."/>
            <person name="Barry K.W."/>
            <person name="Bonito G."/>
            <person name="Buee M."/>
            <person name="Carver A."/>
            <person name="Chen C."/>
            <person name="Cichocki N."/>
            <person name="Clum A."/>
            <person name="Culley D."/>
            <person name="Crous P.W."/>
            <person name="Fauchery L."/>
            <person name="Girlanda M."/>
            <person name="Hayes R.D."/>
            <person name="Keri Z."/>
            <person name="LaButti K."/>
            <person name="Lipzen A."/>
            <person name="Lombard V."/>
            <person name="Magnuson J."/>
            <person name="Maillard F."/>
            <person name="Murat C."/>
            <person name="Nolan M."/>
            <person name="Ohm R.A."/>
            <person name="Pangilinan J."/>
            <person name="Pereira M.F."/>
            <person name="Perotto S."/>
            <person name="Peter M."/>
            <person name="Pfister S."/>
            <person name="Riley R."/>
            <person name="Sitrit Y."/>
            <person name="Stielow J.B."/>
            <person name="Szollosi G."/>
            <person name="Zifcakova L."/>
            <person name="Stursova M."/>
            <person name="Spatafora J.W."/>
            <person name="Tedersoo L."/>
            <person name="Vaario L.M."/>
            <person name="Yamada A."/>
            <person name="Yan M."/>
            <person name="Wang P."/>
            <person name="Xu J."/>
            <person name="Bruns T."/>
            <person name="Baldrian P."/>
            <person name="Vilgalys R."/>
            <person name="Dunand C."/>
            <person name="Henrissat B."/>
            <person name="Grigoriev I.V."/>
            <person name="Hibbett D."/>
            <person name="Nagy L.G."/>
            <person name="Martin F.M."/>
        </authorList>
    </citation>
    <scope>NUCLEOTIDE SEQUENCE</scope>
    <source>
        <strain evidence="2">UH-Tt-Lm1</strain>
    </source>
</reference>
<dbReference type="InterPro" id="IPR011333">
    <property type="entry name" value="SKP1/BTB/POZ_sf"/>
</dbReference>
<dbReference type="EMBL" id="WIUZ02000003">
    <property type="protein sequence ID" value="KAF9789913.1"/>
    <property type="molecule type" value="Genomic_DNA"/>
</dbReference>
<keyword evidence="3" id="KW-1185">Reference proteome</keyword>
<dbReference type="InterPro" id="IPR000210">
    <property type="entry name" value="BTB/POZ_dom"/>
</dbReference>
<sequence length="263" mass="29901">MDLPPPILPVRSLEFYYNDGNVVFQVSNVLYRLHKSVLAARLDLFGGMFILSNGQRQPEEGRDDNHAVQIEDGVAVREDFEALIKHIYGQWTAPPYPVPFLLSVLKLSTRRGSEDGRERAIHHLRDHGTNFSNLLKFHASIKYKVPLWTRPAFDMLVSTDWKLGDLSLLAGYDVSLEIIDLVIKTRDLISRERRRLATLPPPVSHDINCGRNQREKCSEAWMAAWILSIGRKVIHVDPLFQLQPYQAADAVRGLVVPGMSDHC</sequence>
<gene>
    <name evidence="2" type="ORF">BJ322DRAFT_1179268</name>
</gene>
<organism evidence="2 3">
    <name type="scientific">Thelephora terrestris</name>
    <dbReference type="NCBI Taxonomy" id="56493"/>
    <lineage>
        <taxon>Eukaryota</taxon>
        <taxon>Fungi</taxon>
        <taxon>Dikarya</taxon>
        <taxon>Basidiomycota</taxon>
        <taxon>Agaricomycotina</taxon>
        <taxon>Agaricomycetes</taxon>
        <taxon>Thelephorales</taxon>
        <taxon>Thelephoraceae</taxon>
        <taxon>Thelephora</taxon>
    </lineage>
</organism>
<name>A0A9P6L9Y3_9AGAM</name>
<dbReference type="CDD" id="cd18186">
    <property type="entry name" value="BTB_POZ_ZBTB_KLHL-like"/>
    <property type="match status" value="1"/>
</dbReference>
<evidence type="ECO:0000313" key="2">
    <source>
        <dbReference type="EMBL" id="KAF9789913.1"/>
    </source>
</evidence>
<evidence type="ECO:0000313" key="3">
    <source>
        <dbReference type="Proteomes" id="UP000736335"/>
    </source>
</evidence>
<dbReference type="OrthoDB" id="2804507at2759"/>
<protein>
    <recommendedName>
        <fullName evidence="1">BTB domain-containing protein</fullName>
    </recommendedName>
</protein>
<reference evidence="2" key="2">
    <citation type="submission" date="2020-11" db="EMBL/GenBank/DDBJ databases">
        <authorList>
            <consortium name="DOE Joint Genome Institute"/>
            <person name="Kuo A."/>
            <person name="Miyauchi S."/>
            <person name="Kiss E."/>
            <person name="Drula E."/>
            <person name="Kohler A."/>
            <person name="Sanchez-Garcia M."/>
            <person name="Andreopoulos B."/>
            <person name="Barry K.W."/>
            <person name="Bonito G."/>
            <person name="Buee M."/>
            <person name="Carver A."/>
            <person name="Chen C."/>
            <person name="Cichocki N."/>
            <person name="Clum A."/>
            <person name="Culley D."/>
            <person name="Crous P.W."/>
            <person name="Fauchery L."/>
            <person name="Girlanda M."/>
            <person name="Hayes R."/>
            <person name="Keri Z."/>
            <person name="Labutti K."/>
            <person name="Lipzen A."/>
            <person name="Lombard V."/>
            <person name="Magnuson J."/>
            <person name="Maillard F."/>
            <person name="Morin E."/>
            <person name="Murat C."/>
            <person name="Nolan M."/>
            <person name="Ohm R."/>
            <person name="Pangilinan J."/>
            <person name="Pereira M."/>
            <person name="Perotto S."/>
            <person name="Peter M."/>
            <person name="Riley R."/>
            <person name="Sitrit Y."/>
            <person name="Stielow B."/>
            <person name="Szollosi G."/>
            <person name="Zifcakova L."/>
            <person name="Stursova M."/>
            <person name="Spatafora J.W."/>
            <person name="Tedersoo L."/>
            <person name="Vaario L.-M."/>
            <person name="Yamada A."/>
            <person name="Yan M."/>
            <person name="Wang P."/>
            <person name="Xu J."/>
            <person name="Bruns T."/>
            <person name="Baldrian P."/>
            <person name="Vilgalys R."/>
            <person name="Henrissat B."/>
            <person name="Grigoriev I.V."/>
            <person name="Hibbett D."/>
            <person name="Nagy L.G."/>
            <person name="Martin F.M."/>
        </authorList>
    </citation>
    <scope>NUCLEOTIDE SEQUENCE</scope>
    <source>
        <strain evidence="2">UH-Tt-Lm1</strain>
    </source>
</reference>
<evidence type="ECO:0000259" key="1">
    <source>
        <dbReference type="PROSITE" id="PS50097"/>
    </source>
</evidence>